<evidence type="ECO:0000313" key="1">
    <source>
        <dbReference type="EMBL" id="PIH05354.1"/>
    </source>
</evidence>
<comment type="caution">
    <text evidence="1">The sequence shown here is derived from an EMBL/GenBank/DDBJ whole genome shotgun (WGS) entry which is preliminary data.</text>
</comment>
<accession>A0A2G7HJV3</accession>
<organism evidence="1 2">
    <name type="scientific">Clostridium combesii</name>
    <dbReference type="NCBI Taxonomy" id="39481"/>
    <lineage>
        <taxon>Bacteria</taxon>
        <taxon>Bacillati</taxon>
        <taxon>Bacillota</taxon>
        <taxon>Clostridia</taxon>
        <taxon>Eubacteriales</taxon>
        <taxon>Clostridiaceae</taxon>
        <taxon>Clostridium</taxon>
    </lineage>
</organism>
<keyword evidence="2" id="KW-1185">Reference proteome</keyword>
<protein>
    <submittedName>
        <fullName evidence="1">Uncharacterized protein</fullName>
    </submittedName>
</protein>
<proteinExistence type="predicted"/>
<evidence type="ECO:0000313" key="2">
    <source>
        <dbReference type="Proteomes" id="UP000231322"/>
    </source>
</evidence>
<sequence>MFYRNETCSICSSKDTIKELDRNDIVTVHKDLAEFIGISLESTLRKKQ</sequence>
<dbReference type="Proteomes" id="UP000231322">
    <property type="component" value="Unassembled WGS sequence"/>
</dbReference>
<reference evidence="1 2" key="1">
    <citation type="submission" date="2017-10" db="EMBL/GenBank/DDBJ databases">
        <title>Reclassification of Eubacterium combesii and discrepancies in the nomenclature of botulinum neurotoxin producing clostridia. Request for an Opinion.</title>
        <authorList>
            <person name="Dobritsa A.P."/>
            <person name="Kutumbaka K.K."/>
            <person name="Samadpour M."/>
        </authorList>
    </citation>
    <scope>NUCLEOTIDE SEQUENCE [LARGE SCALE GENOMIC DNA]</scope>
    <source>
        <strain evidence="1 2">DSM 20696</strain>
    </source>
</reference>
<gene>
    <name evidence="1" type="ORF">CS538_05870</name>
</gene>
<dbReference type="AlphaFoldDB" id="A0A2G7HJV3"/>
<dbReference type="EMBL" id="PEIK01000003">
    <property type="protein sequence ID" value="PIH05354.1"/>
    <property type="molecule type" value="Genomic_DNA"/>
</dbReference>
<name>A0A2G7HJV3_9CLOT</name>